<proteinExistence type="predicted"/>
<evidence type="ECO:0000256" key="1">
    <source>
        <dbReference type="SAM" id="Phobius"/>
    </source>
</evidence>
<feature type="transmembrane region" description="Helical" evidence="1">
    <location>
        <begin position="44"/>
        <end position="63"/>
    </location>
</feature>
<evidence type="ECO:0000259" key="2">
    <source>
        <dbReference type="Pfam" id="PF03372"/>
    </source>
</evidence>
<feature type="domain" description="Endonuclease/exonuclease/phosphatase" evidence="2">
    <location>
        <begin position="121"/>
        <end position="323"/>
    </location>
</feature>
<gene>
    <name evidence="3" type="ORF">GV68_05435</name>
</gene>
<dbReference type="Gene3D" id="3.60.10.10">
    <property type="entry name" value="Endonuclease/exonuclease/phosphatase"/>
    <property type="match status" value="1"/>
</dbReference>
<reference evidence="3 4" key="1">
    <citation type="submission" date="2014-06" db="EMBL/GenBank/DDBJ databases">
        <title>Rhizobium pelagicum/R2-400B4.</title>
        <authorList>
            <person name="Kimes N.E."/>
            <person name="Lopez-Perez M."/>
        </authorList>
    </citation>
    <scope>NUCLEOTIDE SEQUENCE [LARGE SCALE GENOMIC DNA]</scope>
    <source>
        <strain evidence="3 4">R2-400B4</strain>
    </source>
</reference>
<evidence type="ECO:0000313" key="3">
    <source>
        <dbReference type="EMBL" id="KEQ06903.1"/>
    </source>
</evidence>
<dbReference type="InterPro" id="IPR036691">
    <property type="entry name" value="Endo/exonu/phosph_ase_sf"/>
</dbReference>
<protein>
    <recommendedName>
        <fullName evidence="2">Endonuclease/exonuclease/phosphatase domain-containing protein</fullName>
    </recommendedName>
</protein>
<accession>A0A922NZM6</accession>
<comment type="caution">
    <text evidence="3">The sequence shown here is derived from an EMBL/GenBank/DDBJ whole genome shotgun (WGS) entry which is preliminary data.</text>
</comment>
<evidence type="ECO:0000313" key="4">
    <source>
        <dbReference type="Proteomes" id="UP000052167"/>
    </source>
</evidence>
<keyword evidence="1" id="KW-0472">Membrane</keyword>
<sequence length="359" mass="40132">MSHHSGSYRNVAAIIALMLLVILAVVSLLPLIETNTWWIRYLDFPRLQFAIAMSIVLALYLALRGRPRPRDWIVLVGALCALAYQIYKLHPYSGLVNPVAVAQAECREGQSVRIMVANVKRRNESADVFLDQGLATDPDLLLVMETDAWWDERLASLSSRYRHQVQSIPDDHAFYGMHLFSKLELISPEFDFFFDAVTPTVVTQVRLPGGETVGFIGVHPRPPLAWSQSTTMRDAHLLQAALRARQSDVPTIVAGDFNAVPWERINRRAMRIGRLIDPRVGRGLYATYDTESILMSWPLDQILFQPQLTLQDFGTLPDFGSDHRAVVATLCHDAAAAQHAPELLADDLAQAEASIDAAR</sequence>
<organism evidence="3 4">
    <name type="scientific">Pseudorhizobium pelagicum</name>
    <dbReference type="NCBI Taxonomy" id="1509405"/>
    <lineage>
        <taxon>Bacteria</taxon>
        <taxon>Pseudomonadati</taxon>
        <taxon>Pseudomonadota</taxon>
        <taxon>Alphaproteobacteria</taxon>
        <taxon>Hyphomicrobiales</taxon>
        <taxon>Rhizobiaceae</taxon>
        <taxon>Rhizobium/Agrobacterium group</taxon>
        <taxon>Pseudorhizobium</taxon>
    </lineage>
</organism>
<keyword evidence="1" id="KW-0812">Transmembrane</keyword>
<keyword evidence="1" id="KW-1133">Transmembrane helix</keyword>
<dbReference type="AlphaFoldDB" id="A0A922NZM6"/>
<name>A0A922NZM6_9HYPH</name>
<dbReference type="InterPro" id="IPR005135">
    <property type="entry name" value="Endo/exonuclease/phosphatase"/>
</dbReference>
<dbReference type="RefSeq" id="WP_037167516.1">
    <property type="nucleotide sequence ID" value="NZ_CAJXID010000014.1"/>
</dbReference>
<feature type="transmembrane region" description="Helical" evidence="1">
    <location>
        <begin position="12"/>
        <end position="32"/>
    </location>
</feature>
<dbReference type="OrthoDB" id="9796594at2"/>
<dbReference type="GO" id="GO:0003824">
    <property type="term" value="F:catalytic activity"/>
    <property type="evidence" value="ECO:0007669"/>
    <property type="project" value="InterPro"/>
</dbReference>
<dbReference type="SUPFAM" id="SSF56219">
    <property type="entry name" value="DNase I-like"/>
    <property type="match status" value="1"/>
</dbReference>
<dbReference type="Proteomes" id="UP000052167">
    <property type="component" value="Unassembled WGS sequence"/>
</dbReference>
<dbReference type="EMBL" id="JOKJ01000014">
    <property type="protein sequence ID" value="KEQ06903.1"/>
    <property type="molecule type" value="Genomic_DNA"/>
</dbReference>
<keyword evidence="4" id="KW-1185">Reference proteome</keyword>
<dbReference type="Pfam" id="PF03372">
    <property type="entry name" value="Exo_endo_phos"/>
    <property type="match status" value="1"/>
</dbReference>